<evidence type="ECO:0000313" key="20">
    <source>
        <dbReference type="EMBL" id="RXK35842.1"/>
    </source>
</evidence>
<dbReference type="InterPro" id="IPR000426">
    <property type="entry name" value="Proteasome_asu_N"/>
</dbReference>
<protein>
    <recommendedName>
        <fullName evidence="16">Zeta-coat protein</fullName>
    </recommendedName>
</protein>
<evidence type="ECO:0000256" key="16">
    <source>
        <dbReference type="ARBA" id="ARBA00075766"/>
    </source>
</evidence>
<keyword evidence="7" id="KW-0963">Cytoplasm</keyword>
<dbReference type="VEuPathDB" id="FungiDB:TREMEDRAFT_45819"/>
<evidence type="ECO:0000256" key="7">
    <source>
        <dbReference type="ARBA" id="ARBA00022490"/>
    </source>
</evidence>
<dbReference type="STRING" id="5217.A0A4Q1BAL6"/>
<dbReference type="OrthoDB" id="431557at2759"/>
<evidence type="ECO:0000256" key="12">
    <source>
        <dbReference type="ARBA" id="ARBA00023136"/>
    </source>
</evidence>
<evidence type="ECO:0000256" key="13">
    <source>
        <dbReference type="ARBA" id="ARBA00023242"/>
    </source>
</evidence>
<accession>A0A4Q1BAL6</accession>
<dbReference type="InterPro" id="IPR050115">
    <property type="entry name" value="Proteasome_alpha"/>
</dbReference>
<evidence type="ECO:0000256" key="5">
    <source>
        <dbReference type="ARBA" id="ARBA00011775"/>
    </source>
</evidence>
<reference evidence="20 21" key="1">
    <citation type="submission" date="2016-06" db="EMBL/GenBank/DDBJ databases">
        <title>Evolution of pathogenesis and genome organization in the Tremellales.</title>
        <authorList>
            <person name="Cuomo C."/>
            <person name="Litvintseva A."/>
            <person name="Heitman J."/>
            <person name="Chen Y."/>
            <person name="Sun S."/>
            <person name="Springer D."/>
            <person name="Dromer F."/>
            <person name="Young S."/>
            <person name="Zeng Q."/>
            <person name="Chapman S."/>
            <person name="Gujja S."/>
            <person name="Saif S."/>
            <person name="Birren B."/>
        </authorList>
    </citation>
    <scope>NUCLEOTIDE SEQUENCE [LARGE SCALE GENOMIC DNA]</scope>
    <source>
        <strain evidence="20 21">ATCC 28783</strain>
    </source>
</reference>
<evidence type="ECO:0000256" key="6">
    <source>
        <dbReference type="ARBA" id="ARBA00022448"/>
    </source>
</evidence>
<feature type="region of interest" description="Disordered" evidence="18">
    <location>
        <begin position="251"/>
        <end position="277"/>
    </location>
</feature>
<evidence type="ECO:0000256" key="10">
    <source>
        <dbReference type="ARBA" id="ARBA00022942"/>
    </source>
</evidence>
<dbReference type="InterPro" id="IPR011012">
    <property type="entry name" value="Longin-like_dom_sf"/>
</dbReference>
<evidence type="ECO:0000256" key="9">
    <source>
        <dbReference type="ARBA" id="ARBA00022927"/>
    </source>
</evidence>
<dbReference type="Pfam" id="PF00227">
    <property type="entry name" value="Proteasome"/>
    <property type="match status" value="1"/>
</dbReference>
<dbReference type="GO" id="GO:0000139">
    <property type="term" value="C:Golgi membrane"/>
    <property type="evidence" value="ECO:0007669"/>
    <property type="project" value="UniProtKB-SubCell"/>
</dbReference>
<comment type="subcellular location">
    <subcellularLocation>
        <location evidence="3">Cytoplasmic vesicle</location>
        <location evidence="3">COPI-coated vesicle membrane</location>
        <topology evidence="3">Peripheral membrane protein</topology>
        <orientation evidence="3">Cytoplasmic side</orientation>
    </subcellularLocation>
    <subcellularLocation>
        <location evidence="2">Golgi apparatus membrane</location>
        <topology evidence="2">Peripheral membrane protein</topology>
        <orientation evidence="2">Cytoplasmic side</orientation>
    </subcellularLocation>
    <subcellularLocation>
        <location evidence="1">Nucleus</location>
    </subcellularLocation>
</comment>
<keyword evidence="8" id="KW-0931">ER-Golgi transport</keyword>
<feature type="domain" description="Proteasome alpha-type subunits" evidence="19">
    <location>
        <begin position="6"/>
        <end position="28"/>
    </location>
</feature>
<dbReference type="CDD" id="cd03749">
    <property type="entry name" value="proteasome_alpha_type_1"/>
    <property type="match status" value="1"/>
</dbReference>
<dbReference type="InterPro" id="IPR023332">
    <property type="entry name" value="Proteasome_alpha-type"/>
</dbReference>
<keyword evidence="21" id="KW-1185">Reference proteome</keyword>
<evidence type="ECO:0000256" key="2">
    <source>
        <dbReference type="ARBA" id="ARBA00004255"/>
    </source>
</evidence>
<dbReference type="Gene3D" id="3.30.450.60">
    <property type="match status" value="1"/>
</dbReference>
<dbReference type="InterPro" id="IPR029055">
    <property type="entry name" value="Ntn_hydrolases_N"/>
</dbReference>
<proteinExistence type="inferred from homology"/>
<evidence type="ECO:0000313" key="21">
    <source>
        <dbReference type="Proteomes" id="UP000289152"/>
    </source>
</evidence>
<evidence type="ECO:0000256" key="14">
    <source>
        <dbReference type="ARBA" id="ARBA00023329"/>
    </source>
</evidence>
<dbReference type="GO" id="GO:0016192">
    <property type="term" value="P:vesicle-mediated transport"/>
    <property type="evidence" value="ECO:0007669"/>
    <property type="project" value="UniProtKB-KW"/>
</dbReference>
<keyword evidence="10 17" id="KW-0647">Proteasome</keyword>
<comment type="similarity">
    <text evidence="4">Belongs to the adaptor complexes small subunit family.</text>
</comment>
<comment type="subunit">
    <text evidence="5">Oligomeric complex that consists of at least the alpha, beta, beta', gamma, delta, epsilon and zeta subunits.</text>
</comment>
<keyword evidence="12" id="KW-0472">Membrane</keyword>
<keyword evidence="9" id="KW-0653">Protein transport</keyword>
<evidence type="ECO:0000256" key="11">
    <source>
        <dbReference type="ARBA" id="ARBA00023034"/>
    </source>
</evidence>
<dbReference type="GO" id="GO:0015031">
    <property type="term" value="P:protein transport"/>
    <property type="evidence" value="ECO:0007669"/>
    <property type="project" value="UniProtKB-KW"/>
</dbReference>
<organism evidence="20 21">
    <name type="scientific">Tremella mesenterica</name>
    <name type="common">Jelly fungus</name>
    <dbReference type="NCBI Taxonomy" id="5217"/>
    <lineage>
        <taxon>Eukaryota</taxon>
        <taxon>Fungi</taxon>
        <taxon>Dikarya</taxon>
        <taxon>Basidiomycota</taxon>
        <taxon>Agaricomycotina</taxon>
        <taxon>Tremellomycetes</taxon>
        <taxon>Tremellales</taxon>
        <taxon>Tremellaceae</taxon>
        <taxon>Tremella</taxon>
    </lineage>
</organism>
<dbReference type="FunFam" id="3.30.450.60:FF:000013">
    <property type="entry name" value="Coatomer subunit zeta"/>
    <property type="match status" value="1"/>
</dbReference>
<dbReference type="InParanoid" id="A0A4Q1BAL6"/>
<evidence type="ECO:0000256" key="17">
    <source>
        <dbReference type="PROSITE-ProRule" id="PRU00808"/>
    </source>
</evidence>
<comment type="caution">
    <text evidence="20">The sequence shown here is derived from an EMBL/GenBank/DDBJ whole genome shotgun (WGS) entry which is preliminary data.</text>
</comment>
<dbReference type="SUPFAM" id="SSF56235">
    <property type="entry name" value="N-terminal nucleophile aminohydrolases (Ntn hydrolases)"/>
    <property type="match status" value="1"/>
</dbReference>
<dbReference type="FunFam" id="3.60.20.10:FF:000016">
    <property type="entry name" value="Proteasome subunit alpha type-6"/>
    <property type="match status" value="1"/>
</dbReference>
<dbReference type="AlphaFoldDB" id="A0A4Q1BAL6"/>
<keyword evidence="6" id="KW-0813">Transport</keyword>
<keyword evidence="11" id="KW-0333">Golgi apparatus</keyword>
<dbReference type="InterPro" id="IPR035144">
    <property type="entry name" value="Proteasome_alpha1"/>
</dbReference>
<dbReference type="GO" id="GO:0030663">
    <property type="term" value="C:COPI-coated vesicle membrane"/>
    <property type="evidence" value="ECO:0007669"/>
    <property type="project" value="UniProtKB-SubCell"/>
</dbReference>
<evidence type="ECO:0000259" key="19">
    <source>
        <dbReference type="SMART" id="SM00948"/>
    </source>
</evidence>
<comment type="similarity">
    <text evidence="17">Belongs to the peptidase T1A family.</text>
</comment>
<dbReference type="Proteomes" id="UP000289152">
    <property type="component" value="Unassembled WGS sequence"/>
</dbReference>
<dbReference type="GO" id="GO:0019773">
    <property type="term" value="C:proteasome core complex, alpha-subunit complex"/>
    <property type="evidence" value="ECO:0007669"/>
    <property type="project" value="UniProtKB-UniRule"/>
</dbReference>
<dbReference type="Gene3D" id="3.60.20.10">
    <property type="entry name" value="Glutamine Phosphoribosylpyrophosphate, subunit 1, domain 1"/>
    <property type="match status" value="1"/>
</dbReference>
<dbReference type="GO" id="GO:0006511">
    <property type="term" value="P:ubiquitin-dependent protein catabolic process"/>
    <property type="evidence" value="ECO:0007669"/>
    <property type="project" value="InterPro"/>
</dbReference>
<dbReference type="VEuPathDB" id="FungiDB:TREMEDRAFT_70236"/>
<dbReference type="EMBL" id="SDIL01000119">
    <property type="protein sequence ID" value="RXK35842.1"/>
    <property type="molecule type" value="Genomic_DNA"/>
</dbReference>
<dbReference type="InterPro" id="IPR001353">
    <property type="entry name" value="Proteasome_sua/b"/>
</dbReference>
<gene>
    <name evidence="20" type="ORF">M231_06890</name>
</gene>
<comment type="function">
    <text evidence="15">The coatomer is a cytosolic protein complex that binds to dilysine motifs and reversibly associates with Golgi non-clathrin-coated vesicles, which further mediate biosynthetic protein transport from the ER, via the Golgi up to the trans Golgi network. Coatomer complex is required for budding from Golgi membranes, and is essential for the retrograde Golgi-to-ER transport of dilysine-tagged proteins. The zeta subunit may be involved in regulating the coat assembly and, hence, the rate of biosynthetic protein transport due to its association-dissociation properties with the coatomer complex.</text>
</comment>
<evidence type="ECO:0000256" key="18">
    <source>
        <dbReference type="SAM" id="MobiDB-lite"/>
    </source>
</evidence>
<evidence type="ECO:0000256" key="15">
    <source>
        <dbReference type="ARBA" id="ARBA00045555"/>
    </source>
</evidence>
<evidence type="ECO:0000256" key="8">
    <source>
        <dbReference type="ARBA" id="ARBA00022892"/>
    </source>
</evidence>
<dbReference type="PANTHER" id="PTHR11599">
    <property type="entry name" value="PROTEASOME SUBUNIT ALPHA/BETA"/>
    <property type="match status" value="1"/>
</dbReference>
<evidence type="ECO:0000256" key="3">
    <source>
        <dbReference type="ARBA" id="ARBA00004347"/>
    </source>
</evidence>
<name>A0A4Q1BAL6_TREME</name>
<sequence length="495" mass="54077">MQCSYYETYTHDQSPQGKLHQVEYALEAVKQGSAAIGLRSKTHAVLLTLKRSTGELATYQKKLIRIDDHVGVAIAGLTSDARVLSNFMRQQAMYSRMLYARPMPVFRMVQGIADRAQANTQYYGKRPYGVGFLIIGEDETGPHLFEFSPTGTSFEYYAHSIGARSQSAKTYLEQNFASFEDSTLAELINHGLSALADTLQQDKHLTIANTSIAIIGPHSPEVENSTSAAARKGAFRVWENEDVDVLLRAWRRSRGEPEDGPQEEETPAAEGEGEVPPTNLSLYTITALLILDTEGQRVLTKYYSPPHLGNHAIHGVPHSGVHTQGQGQGQGGIAGELGVGSGGPGMGLSSLKEQKTFEKSVFEKVRRGGGEIHPLPPHLVLTRTTTDLHFILVGPLGTSNELMLQLTLTAFHDAVSLLLRGQIEKRNVLEGLDLVLLAADETIDDGIILETDAAAIAARVSRPKADTTDIVINEQTIMNAYSNLKERVQQRIGQL</sequence>
<keyword evidence="14" id="KW-0968">Cytoplasmic vesicle</keyword>
<dbReference type="SMART" id="SM00948">
    <property type="entry name" value="Proteasome_A_N"/>
    <property type="match status" value="1"/>
</dbReference>
<dbReference type="InterPro" id="IPR022775">
    <property type="entry name" value="AP_mu_sigma_su"/>
</dbReference>
<dbReference type="GO" id="GO:0005634">
    <property type="term" value="C:nucleus"/>
    <property type="evidence" value="ECO:0007669"/>
    <property type="project" value="UniProtKB-SubCell"/>
</dbReference>
<feature type="compositionally biased region" description="Acidic residues" evidence="18">
    <location>
        <begin position="258"/>
        <end position="273"/>
    </location>
</feature>
<evidence type="ECO:0000256" key="1">
    <source>
        <dbReference type="ARBA" id="ARBA00004123"/>
    </source>
</evidence>
<dbReference type="SUPFAM" id="SSF64356">
    <property type="entry name" value="SNARE-like"/>
    <property type="match status" value="1"/>
</dbReference>
<dbReference type="PROSITE" id="PS51475">
    <property type="entry name" value="PROTEASOME_ALPHA_2"/>
    <property type="match status" value="1"/>
</dbReference>
<dbReference type="Pfam" id="PF01217">
    <property type="entry name" value="Clat_adaptor_s"/>
    <property type="match status" value="1"/>
</dbReference>
<keyword evidence="13" id="KW-0539">Nucleus</keyword>
<evidence type="ECO:0000256" key="4">
    <source>
        <dbReference type="ARBA" id="ARBA00006972"/>
    </source>
</evidence>